<proteinExistence type="inferred from homology"/>
<gene>
    <name evidence="6" type="ORF">TT172_LOCUS8656</name>
</gene>
<dbReference type="SUPFAM" id="SSF140959">
    <property type="entry name" value="Indolic compounds 2,3-dioxygenase-like"/>
    <property type="match status" value="1"/>
</dbReference>
<evidence type="ECO:0000313" key="6">
    <source>
        <dbReference type="EMBL" id="SPQ26237.1"/>
    </source>
</evidence>
<dbReference type="GO" id="GO:0020037">
    <property type="term" value="F:heme binding"/>
    <property type="evidence" value="ECO:0007669"/>
    <property type="project" value="InterPro"/>
</dbReference>
<keyword evidence="2 4" id="KW-0479">Metal-binding</keyword>
<dbReference type="GO" id="GO:0046872">
    <property type="term" value="F:metal ion binding"/>
    <property type="evidence" value="ECO:0007669"/>
    <property type="project" value="UniProtKB-KW"/>
</dbReference>
<protein>
    <submittedName>
        <fullName evidence="6">19e18220-3a63-4cf3-9843-898112568521</fullName>
    </submittedName>
</protein>
<dbReference type="Proteomes" id="UP000289323">
    <property type="component" value="Unassembled WGS sequence"/>
</dbReference>
<dbReference type="GO" id="GO:0005737">
    <property type="term" value="C:cytoplasm"/>
    <property type="evidence" value="ECO:0007669"/>
    <property type="project" value="TreeGrafter"/>
</dbReference>
<evidence type="ECO:0000256" key="3">
    <source>
        <dbReference type="ARBA" id="ARBA00023004"/>
    </source>
</evidence>
<dbReference type="GO" id="GO:0034354">
    <property type="term" value="P:'de novo' NAD+ biosynthetic process from L-tryptophan"/>
    <property type="evidence" value="ECO:0007669"/>
    <property type="project" value="TreeGrafter"/>
</dbReference>
<feature type="region of interest" description="Disordered" evidence="5">
    <location>
        <begin position="205"/>
        <end position="228"/>
    </location>
</feature>
<reference evidence="6 7" key="1">
    <citation type="submission" date="2018-04" db="EMBL/GenBank/DDBJ databases">
        <authorList>
            <person name="Huttner S."/>
            <person name="Dainat J."/>
        </authorList>
    </citation>
    <scope>NUCLEOTIDE SEQUENCE [LARGE SCALE GENOMIC DNA]</scope>
</reference>
<dbReference type="InterPro" id="IPR037217">
    <property type="entry name" value="Trp/Indoleamine_2_3_dOase-like"/>
</dbReference>
<evidence type="ECO:0000256" key="5">
    <source>
        <dbReference type="SAM" id="MobiDB-lite"/>
    </source>
</evidence>
<keyword evidence="4" id="KW-0349">Heme</keyword>
<dbReference type="PROSITE" id="PS00876">
    <property type="entry name" value="IDO_1"/>
    <property type="match status" value="1"/>
</dbReference>
<dbReference type="Pfam" id="PF01231">
    <property type="entry name" value="IDO"/>
    <property type="match status" value="1"/>
</dbReference>
<evidence type="ECO:0000256" key="4">
    <source>
        <dbReference type="PIRSR" id="PIRSR600898-1"/>
    </source>
</evidence>
<sequence>MSPSETLIHDDPNAGFDIPLPVSLEDHAVTSNGFLPDGPPLERLPNSYYSPWESLMDSLPRSLAEHTLRAQVDRLPILSTDHLATEPEWRRACVILGFLTHAYIWGGDSAAEILPPQLTVPFLAVSSHLGIPPIATYASLNLWNFRTTAAAGGPDLTDPDALQALHTFTGTPDESWFYIVSVAMEAQGAALIPTMLHALEAATSSSSSSSASSSSSVSPDPSPRSDHTAVTDALTTLVRGIAALGKLLERMDERCDPQVFYHRIRPFLAGSRNMAGAGLPRGVFYDEGEGGDGRGRGQWRMLRGGSNGQSSLVQFLDLVLGVEHATAAAGRGGEGGVSFHEEVRGYMPEPHRRFLQVVAERYPGGMKTAVARLLEVGEADDGGLSPAQVALREAFQEATRALAEFRNKHLQIVARYIIIPSRQPNANHGVNLATASSRLASAPQVEGWKGPLGGADAELTGTGGTALLPFLKQSRDETVQAGQLQVQ</sequence>
<dbReference type="EMBL" id="OUUZ01000016">
    <property type="protein sequence ID" value="SPQ26237.1"/>
    <property type="molecule type" value="Genomic_DNA"/>
</dbReference>
<feature type="compositionally biased region" description="Low complexity" evidence="5">
    <location>
        <begin position="205"/>
        <end position="219"/>
    </location>
</feature>
<evidence type="ECO:0000256" key="1">
    <source>
        <dbReference type="ARBA" id="ARBA00007119"/>
    </source>
</evidence>
<dbReference type="PANTHER" id="PTHR28657:SF10">
    <property type="entry name" value="INDOLEAMINE 2,3-DIOXYGENASE"/>
    <property type="match status" value="1"/>
</dbReference>
<dbReference type="PANTHER" id="PTHR28657">
    <property type="entry name" value="INDOLEAMINE 2,3-DIOXYGENASE"/>
    <property type="match status" value="1"/>
</dbReference>
<accession>A0A3S4F6S4</accession>
<evidence type="ECO:0000313" key="7">
    <source>
        <dbReference type="Proteomes" id="UP000289323"/>
    </source>
</evidence>
<dbReference type="AlphaFoldDB" id="A0A3S4F6S4"/>
<dbReference type="GO" id="GO:0033754">
    <property type="term" value="F:indoleamine 2,3-dioxygenase activity"/>
    <property type="evidence" value="ECO:0007669"/>
    <property type="project" value="TreeGrafter"/>
</dbReference>
<dbReference type="InterPro" id="IPR000898">
    <property type="entry name" value="Indolamine_dOase"/>
</dbReference>
<keyword evidence="3 4" id="KW-0408">Iron</keyword>
<evidence type="ECO:0000256" key="2">
    <source>
        <dbReference type="ARBA" id="ARBA00022723"/>
    </source>
</evidence>
<comment type="similarity">
    <text evidence="1">Belongs to the indoleamine 2,3-dioxygenase family.</text>
</comment>
<name>A0A3S4F6S4_9PEZI</name>
<dbReference type="GO" id="GO:0019441">
    <property type="term" value="P:L-tryptophan catabolic process to kynurenine"/>
    <property type="evidence" value="ECO:0007669"/>
    <property type="project" value="InterPro"/>
</dbReference>
<organism evidence="6 7">
    <name type="scientific">Thermothielavioides terrestris</name>
    <dbReference type="NCBI Taxonomy" id="2587410"/>
    <lineage>
        <taxon>Eukaryota</taxon>
        <taxon>Fungi</taxon>
        <taxon>Dikarya</taxon>
        <taxon>Ascomycota</taxon>
        <taxon>Pezizomycotina</taxon>
        <taxon>Sordariomycetes</taxon>
        <taxon>Sordariomycetidae</taxon>
        <taxon>Sordariales</taxon>
        <taxon>Chaetomiaceae</taxon>
        <taxon>Thermothielavioides</taxon>
    </lineage>
</organism>
<dbReference type="Gene3D" id="1.20.58.480">
    <property type="match status" value="1"/>
</dbReference>
<feature type="binding site" description="proximal binding residue" evidence="4">
    <location>
        <position position="409"/>
    </location>
    <ligand>
        <name>heme b</name>
        <dbReference type="ChEBI" id="CHEBI:60344"/>
    </ligand>
    <ligandPart>
        <name>Fe</name>
        <dbReference type="ChEBI" id="CHEBI:18248"/>
    </ligandPart>
</feature>